<name>A0A1N7J483_9GAMM</name>
<dbReference type="EMBL" id="FTOE01000001">
    <property type="protein sequence ID" value="SIS44031.1"/>
    <property type="molecule type" value="Genomic_DNA"/>
</dbReference>
<evidence type="ECO:0000313" key="3">
    <source>
        <dbReference type="Proteomes" id="UP000185999"/>
    </source>
</evidence>
<dbReference type="RefSeq" id="WP_054342747.1">
    <property type="nucleotide sequence ID" value="NZ_FTOE01000001.1"/>
</dbReference>
<protein>
    <recommendedName>
        <fullName evidence="4">Peptidase propeptide and YPEB domain-containing protein</fullName>
    </recommendedName>
</protein>
<dbReference type="AlphaFoldDB" id="A0A1N7J483"/>
<feature type="signal peptide" evidence="1">
    <location>
        <begin position="1"/>
        <end position="22"/>
    </location>
</feature>
<keyword evidence="1" id="KW-0732">Signal</keyword>
<organism evidence="2 3">
    <name type="scientific">Neptunomonas antarctica</name>
    <dbReference type="NCBI Taxonomy" id="619304"/>
    <lineage>
        <taxon>Bacteria</taxon>
        <taxon>Pseudomonadati</taxon>
        <taxon>Pseudomonadota</taxon>
        <taxon>Gammaproteobacteria</taxon>
        <taxon>Oceanospirillales</taxon>
        <taxon>Oceanospirillaceae</taxon>
        <taxon>Neptunomonas</taxon>
    </lineage>
</organism>
<accession>A0A1N7J483</accession>
<evidence type="ECO:0000256" key="1">
    <source>
        <dbReference type="SAM" id="SignalP"/>
    </source>
</evidence>
<sequence>MNKKKIYILLPLIALLSPLVEAGEGTPISSPIYENGSRLDYQACRVLVRRGEILPMSDLMTLAKKRSTDHILDAFLLKQNDRYFYQIEAVGDNGIVNIFYMDATSGELLQNLGKSE</sequence>
<reference evidence="3" key="1">
    <citation type="submission" date="2017-01" db="EMBL/GenBank/DDBJ databases">
        <authorList>
            <person name="Varghese N."/>
            <person name="Submissions S."/>
        </authorList>
    </citation>
    <scope>NUCLEOTIDE SEQUENCE [LARGE SCALE GENOMIC DNA]</scope>
    <source>
        <strain evidence="3">DSM 22306</strain>
    </source>
</reference>
<dbReference type="OrthoDB" id="6975080at2"/>
<evidence type="ECO:0000313" key="2">
    <source>
        <dbReference type="EMBL" id="SIS44031.1"/>
    </source>
</evidence>
<dbReference type="STRING" id="619304.SAMN05421760_101568"/>
<dbReference type="Proteomes" id="UP000185999">
    <property type="component" value="Unassembled WGS sequence"/>
</dbReference>
<evidence type="ECO:0008006" key="4">
    <source>
        <dbReference type="Google" id="ProtNLM"/>
    </source>
</evidence>
<keyword evidence="3" id="KW-1185">Reference proteome</keyword>
<gene>
    <name evidence="2" type="ORF">SAMN05421760_101568</name>
</gene>
<proteinExistence type="predicted"/>
<feature type="chain" id="PRO_5009942909" description="Peptidase propeptide and YPEB domain-containing protein" evidence="1">
    <location>
        <begin position="23"/>
        <end position="116"/>
    </location>
</feature>